<dbReference type="GO" id="GO:0005975">
    <property type="term" value="P:carbohydrate metabolic process"/>
    <property type="evidence" value="ECO:0007669"/>
    <property type="project" value="InterPro"/>
</dbReference>
<evidence type="ECO:0000256" key="2">
    <source>
        <dbReference type="ARBA" id="ARBA00022676"/>
    </source>
</evidence>
<protein>
    <submittedName>
        <fullName evidence="7">Glycosyltransferase family 92 protein RCOM_0530710</fullName>
        <ecNumber evidence="7">2.4.1.-</ecNumber>
    </submittedName>
</protein>
<evidence type="ECO:0000256" key="3">
    <source>
        <dbReference type="ARBA" id="ARBA00022679"/>
    </source>
</evidence>
<keyword evidence="8" id="KW-1185">Reference proteome</keyword>
<name>A0A9W4G6T9_9CYAN</name>
<dbReference type="GO" id="GO:0016020">
    <property type="term" value="C:membrane"/>
    <property type="evidence" value="ECO:0007669"/>
    <property type="project" value="UniProtKB-SubCell"/>
</dbReference>
<dbReference type="PANTHER" id="PTHR36973:SF4">
    <property type="entry name" value="NODULATION PROTEIN"/>
    <property type="match status" value="1"/>
</dbReference>
<reference evidence="7" key="1">
    <citation type="submission" date="2020-09" db="EMBL/GenBank/DDBJ databases">
        <authorList>
            <person name="Blom J."/>
        </authorList>
    </citation>
    <scope>NUCLEOTIDE SEQUENCE</scope>
    <source>
        <strain evidence="7">No.713</strain>
    </source>
</reference>
<keyword evidence="2 7" id="KW-0328">Glycosyltransferase</keyword>
<dbReference type="EMBL" id="LR882967">
    <property type="protein sequence ID" value="CAD5948853.1"/>
    <property type="molecule type" value="Genomic_DNA"/>
</dbReference>
<dbReference type="InterPro" id="IPR006342">
    <property type="entry name" value="FkbM_mtfrase"/>
</dbReference>
<evidence type="ECO:0000256" key="1">
    <source>
        <dbReference type="ARBA" id="ARBA00004370"/>
    </source>
</evidence>
<organism evidence="7 8">
    <name type="scientific">Planktothrix pseudagardhii</name>
    <dbReference type="NCBI Taxonomy" id="132604"/>
    <lineage>
        <taxon>Bacteria</taxon>
        <taxon>Bacillati</taxon>
        <taxon>Cyanobacteriota</taxon>
        <taxon>Cyanophyceae</taxon>
        <taxon>Oscillatoriophycideae</taxon>
        <taxon>Oscillatoriales</taxon>
        <taxon>Microcoleaceae</taxon>
        <taxon>Planktothrix</taxon>
    </lineage>
</organism>
<dbReference type="InterPro" id="IPR029063">
    <property type="entry name" value="SAM-dependent_MTases_sf"/>
</dbReference>
<dbReference type="RefSeq" id="WP_254173819.1">
    <property type="nucleotide sequence ID" value="NZ_LR882967.1"/>
</dbReference>
<comment type="subcellular location">
    <subcellularLocation>
        <location evidence="1">Membrane</location>
    </subcellularLocation>
</comment>
<dbReference type="Gene3D" id="3.40.50.150">
    <property type="entry name" value="Vaccinia Virus protein VP39"/>
    <property type="match status" value="2"/>
</dbReference>
<dbReference type="Proteomes" id="UP001153719">
    <property type="component" value="Chromosome"/>
</dbReference>
<proteinExistence type="predicted"/>
<keyword evidence="3 7" id="KW-0808">Transferase</keyword>
<feature type="domain" description="Methyltransferase FkbM" evidence="6">
    <location>
        <begin position="258"/>
        <end position="428"/>
    </location>
</feature>
<gene>
    <name evidence="7" type="ORF">NO713_02422</name>
</gene>
<keyword evidence="4" id="KW-0472">Membrane</keyword>
<evidence type="ECO:0000256" key="4">
    <source>
        <dbReference type="ARBA" id="ARBA00023136"/>
    </source>
</evidence>
<keyword evidence="5" id="KW-0175">Coiled coil</keyword>
<evidence type="ECO:0000313" key="8">
    <source>
        <dbReference type="Proteomes" id="UP001153719"/>
    </source>
</evidence>
<feature type="domain" description="Methyltransferase FkbM" evidence="6">
    <location>
        <begin position="492"/>
        <end position="658"/>
    </location>
</feature>
<dbReference type="InterPro" id="IPR008166">
    <property type="entry name" value="Glyco_transf_92"/>
</dbReference>
<sequence length="1328" mass="153892">MGLGNCQNIMALLQKEYQIKTFIETGTFQGTTAVWASEIFNNVFTIELSQHLYESTVRNYGHIANINFCYGHTKEHLKSIVPQLNGSSLFWLDAHWSEGITAGQEDPCPLLEELKIIKNSQWEHFIFIDDARLFLSPPPHPHGIDRWPAIHTIVQELLSLQSPYIVVIEDAIISVPEYARTVLAEYCQNGNTKAWEQYMRNPKRLFYPISFENQPEQNLIEEQTPVADEVEEVDFSFQQSGESQVIQKFIQPGSIVFDLGANLGHWTQEVLRNSTDPEIHLFEALPNNYNTLIKNLASKFKNSRIIPNSFAISSQPGIQTFYHYLNHPALSTFHRRISVENIGILQYPQEIKILRNTIDNYCYQQQIKRINFIKIDVSGHELEVLRGAEIYLSKGKIDYLQFEYGGTYLDAKTTLKEVFSYLQSFRYSIFKILPDRLHYLPNFKPEYENYEGSNFLAVNERFQANLLGQAAQMLDLKQLCHQYSITPRGVVHVGAHEGTEISSYQAMGVQKVLFIEANPAVFERLQANVAAYPNVQAVNCAISNQNGMINLRVTSFDQSSSILPLKHHQNIYPDIVETHQVTVEAKTLDTLLQELGLNPSDFNILNIDIQGAELLALQGATHWLTYIEAINTEVNYKQLYEGSALIDDLDEFLDYYGFNRVKTVTHHPDWGDAFYVKKPVITMSAFEIARFGNQIFDYAFLKIYAQTHDLHLEIPRWVGHYLFGHQESQISRQLPDAVEHEQSFEGSEMLILNSPTPLKNVDVRGYFQLHTQYYSKYQNWFRSWFHPVSSITEKMEEAMNRLRAKGKTIVGLHLRRGDYSWACHHVPYLRIAPSEWYREWLKGLWETLEQPVLFIASDEIENVVGDFVDYNPVTIQDLGVELPLAPFYPEFYILSQCDILAISNSTFSFAASMLNERCKFFFRPHLKYKKLIPYDPWNSEPLLRDNPDQIISRKKCTLSVCAILKDEAPYLIEWLEFHKLVGVERFYLYDNGSSDHVIELVKPYIQSGEVIWHEWLIRPGQIPAYQDCLDKYKTESQWIAFIDLDEFLVPTEKNDIKAILEDFQDYPGVTVNWLIFGSSGHKIKPEGLQVENFTRRGEDGLTVNFHVKSIVQPEKTLKVQDPHCFIYVNNQLAVTENKEPMSGPFSPSHSAKQLVINHYIIKSLQEYKEKMFRGRSDTEQPRNWMFEAADQNNIEDLTIQRFVPELKKAVESVISQSPIAQILQEQWRLKTELYKKQTELELWQNNLKQTQELNSESSVLFQQELENSQTQLKRTQDQLNQAQSELNQIREELERAQAQFDEVLAELEEAHWQLNQHQQSKADQSALV</sequence>
<dbReference type="EC" id="2.4.1.-" evidence="7"/>
<dbReference type="InterPro" id="IPR002516">
    <property type="entry name" value="Glyco_trans_11"/>
</dbReference>
<dbReference type="GO" id="GO:0008107">
    <property type="term" value="F:galactoside 2-alpha-L-fucosyltransferase activity"/>
    <property type="evidence" value="ECO:0007669"/>
    <property type="project" value="InterPro"/>
</dbReference>
<dbReference type="Pfam" id="PF01531">
    <property type="entry name" value="Glyco_transf_11"/>
    <property type="match status" value="1"/>
</dbReference>
<dbReference type="PANTHER" id="PTHR36973">
    <property type="entry name" value="SLL1456 PROTEIN-RELATED"/>
    <property type="match status" value="1"/>
</dbReference>
<evidence type="ECO:0000313" key="7">
    <source>
        <dbReference type="EMBL" id="CAD5948853.1"/>
    </source>
</evidence>
<dbReference type="Pfam" id="PF01697">
    <property type="entry name" value="Glyco_transf_92"/>
    <property type="match status" value="1"/>
</dbReference>
<dbReference type="KEGG" id="ppsu:NO713_02422"/>
<dbReference type="CDD" id="cd11301">
    <property type="entry name" value="Fut1_Fut2_like"/>
    <property type="match status" value="1"/>
</dbReference>
<evidence type="ECO:0000259" key="6">
    <source>
        <dbReference type="Pfam" id="PF05050"/>
    </source>
</evidence>
<dbReference type="NCBIfam" id="TIGR01444">
    <property type="entry name" value="fkbM_fam"/>
    <property type="match status" value="2"/>
</dbReference>
<dbReference type="InterPro" id="IPR053188">
    <property type="entry name" value="FkbM_Methyltransferase"/>
</dbReference>
<evidence type="ECO:0000256" key="5">
    <source>
        <dbReference type="SAM" id="Coils"/>
    </source>
</evidence>
<dbReference type="Pfam" id="PF05050">
    <property type="entry name" value="Methyltransf_21"/>
    <property type="match status" value="2"/>
</dbReference>
<feature type="coiled-coil region" evidence="5">
    <location>
        <begin position="1262"/>
        <end position="1313"/>
    </location>
</feature>
<dbReference type="SUPFAM" id="SSF53335">
    <property type="entry name" value="S-adenosyl-L-methionine-dependent methyltransferases"/>
    <property type="match status" value="2"/>
</dbReference>
<dbReference type="GO" id="GO:0008171">
    <property type="term" value="F:O-methyltransferase activity"/>
    <property type="evidence" value="ECO:0007669"/>
    <property type="project" value="TreeGrafter"/>
</dbReference>
<accession>A0A9W4G6T9</accession>